<protein>
    <submittedName>
        <fullName evidence="2">Protein DA1-related 1</fullName>
    </submittedName>
</protein>
<comment type="caution">
    <text evidence="2">The sequence shown here is derived from an EMBL/GenBank/DDBJ whole genome shotgun (WGS) entry which is preliminary data.</text>
</comment>
<accession>A0ABD1RM65</accession>
<reference evidence="3" key="1">
    <citation type="submission" date="2024-07" db="EMBL/GenBank/DDBJ databases">
        <title>Two chromosome-level genome assemblies of Korean endemic species Abeliophyllum distichum and Forsythia ovata (Oleaceae).</title>
        <authorList>
            <person name="Jang H."/>
        </authorList>
    </citation>
    <scope>NUCLEOTIDE SEQUENCE [LARGE SCALE GENOMIC DNA]</scope>
</reference>
<organism evidence="2 3">
    <name type="scientific">Forsythia ovata</name>
    <dbReference type="NCBI Taxonomy" id="205694"/>
    <lineage>
        <taxon>Eukaryota</taxon>
        <taxon>Viridiplantae</taxon>
        <taxon>Streptophyta</taxon>
        <taxon>Embryophyta</taxon>
        <taxon>Tracheophyta</taxon>
        <taxon>Spermatophyta</taxon>
        <taxon>Magnoliopsida</taxon>
        <taxon>eudicotyledons</taxon>
        <taxon>Gunneridae</taxon>
        <taxon>Pentapetalae</taxon>
        <taxon>asterids</taxon>
        <taxon>lamiids</taxon>
        <taxon>Lamiales</taxon>
        <taxon>Oleaceae</taxon>
        <taxon>Forsythieae</taxon>
        <taxon>Forsythia</taxon>
    </lineage>
</organism>
<dbReference type="PANTHER" id="PTHR24209">
    <property type="entry name" value="PROTEIN DA1-RELATED 2"/>
    <property type="match status" value="1"/>
</dbReference>
<name>A0ABD1RM65_9LAMI</name>
<evidence type="ECO:0000313" key="3">
    <source>
        <dbReference type="Proteomes" id="UP001604277"/>
    </source>
</evidence>
<feature type="domain" description="Protein DA1-like" evidence="1">
    <location>
        <begin position="70"/>
        <end position="129"/>
    </location>
</feature>
<gene>
    <name evidence="2" type="ORF">Fot_42770</name>
</gene>
<sequence length="130" mass="14855">MQSYEKTYIALNDGRDLCLECLNSAIMDTDECQPLYLRVQEFFEGLNMEVKEEVPLLLVDKEGMKEALDISRGPRLGYGNQMTDIETESYELTKHCEVTGILILYGLPRLLTGQVIAHELMHAWLRLNGT</sequence>
<dbReference type="Pfam" id="PF12315">
    <property type="entry name" value="DA1-like"/>
    <property type="match status" value="1"/>
</dbReference>
<dbReference type="InterPro" id="IPR045218">
    <property type="entry name" value="DA1-like"/>
</dbReference>
<evidence type="ECO:0000259" key="1">
    <source>
        <dbReference type="Pfam" id="PF12315"/>
    </source>
</evidence>
<evidence type="ECO:0000313" key="2">
    <source>
        <dbReference type="EMBL" id="KAL2489478.1"/>
    </source>
</evidence>
<dbReference type="Proteomes" id="UP001604277">
    <property type="component" value="Unassembled WGS sequence"/>
</dbReference>
<keyword evidence="3" id="KW-1185">Reference proteome</keyword>
<dbReference type="EMBL" id="JBFOLJ010000012">
    <property type="protein sequence ID" value="KAL2489478.1"/>
    <property type="molecule type" value="Genomic_DNA"/>
</dbReference>
<proteinExistence type="predicted"/>
<dbReference type="InterPro" id="IPR022087">
    <property type="entry name" value="DA1-like_dom"/>
</dbReference>
<dbReference type="AlphaFoldDB" id="A0ABD1RM65"/>
<dbReference type="PANTHER" id="PTHR24209:SF25">
    <property type="entry name" value="PROTEIN DA1-RELATED 1"/>
    <property type="match status" value="1"/>
</dbReference>